<evidence type="ECO:0000313" key="6">
    <source>
        <dbReference type="Proteomes" id="UP000199630"/>
    </source>
</evidence>
<keyword evidence="6" id="KW-1185">Reference proteome</keyword>
<dbReference type="RefSeq" id="WP_177213230.1">
    <property type="nucleotide sequence ID" value="NZ_FORH01000009.1"/>
</dbReference>
<dbReference type="PANTHER" id="PTHR31005">
    <property type="entry name" value="DUF4139 DOMAIN-CONTAINING PROTEIN"/>
    <property type="match status" value="1"/>
</dbReference>
<feature type="coiled-coil region" evidence="1">
    <location>
        <begin position="178"/>
        <end position="205"/>
    </location>
</feature>
<proteinExistence type="predicted"/>
<evidence type="ECO:0000256" key="2">
    <source>
        <dbReference type="SAM" id="SignalP"/>
    </source>
</evidence>
<dbReference type="NCBIfam" id="TIGR02231">
    <property type="entry name" value="mucoidy inhibitor MuiA family protein"/>
    <property type="match status" value="1"/>
</dbReference>
<dbReference type="Proteomes" id="UP000199630">
    <property type="component" value="Unassembled WGS sequence"/>
</dbReference>
<keyword evidence="1" id="KW-0175">Coiled coil</keyword>
<dbReference type="InterPro" id="IPR037291">
    <property type="entry name" value="DUF4139"/>
</dbReference>
<dbReference type="Pfam" id="PF13598">
    <property type="entry name" value="DUF4139"/>
    <property type="match status" value="1"/>
</dbReference>
<evidence type="ECO:0000256" key="1">
    <source>
        <dbReference type="SAM" id="Coils"/>
    </source>
</evidence>
<dbReference type="InterPro" id="IPR025554">
    <property type="entry name" value="DUF4140"/>
</dbReference>
<reference evidence="6" key="1">
    <citation type="submission" date="2016-10" db="EMBL/GenBank/DDBJ databases">
        <authorList>
            <person name="Varghese N."/>
            <person name="Submissions S."/>
        </authorList>
    </citation>
    <scope>NUCLEOTIDE SEQUENCE [LARGE SCALE GENOMIC DNA]</scope>
    <source>
        <strain evidence="6">DSM 26471</strain>
    </source>
</reference>
<evidence type="ECO:0008006" key="7">
    <source>
        <dbReference type="Google" id="ProtNLM"/>
    </source>
</evidence>
<evidence type="ECO:0000259" key="3">
    <source>
        <dbReference type="Pfam" id="PF13598"/>
    </source>
</evidence>
<evidence type="ECO:0000259" key="4">
    <source>
        <dbReference type="Pfam" id="PF13600"/>
    </source>
</evidence>
<dbReference type="AlphaFoldDB" id="A0A1I3WXI4"/>
<feature type="domain" description="DUF4140" evidence="4">
    <location>
        <begin position="36"/>
        <end position="133"/>
    </location>
</feature>
<protein>
    <recommendedName>
        <fullName evidence="7">DUF4139 domain-containing protein</fullName>
    </recommendedName>
</protein>
<organism evidence="5 6">
    <name type="scientific">Celeribacter neptunius</name>
    <dbReference type="NCBI Taxonomy" id="588602"/>
    <lineage>
        <taxon>Bacteria</taxon>
        <taxon>Pseudomonadati</taxon>
        <taxon>Pseudomonadota</taxon>
        <taxon>Alphaproteobacteria</taxon>
        <taxon>Rhodobacterales</taxon>
        <taxon>Roseobacteraceae</taxon>
        <taxon>Celeribacter</taxon>
    </lineage>
</organism>
<feature type="domain" description="DUF4139" evidence="3">
    <location>
        <begin position="234"/>
        <end position="544"/>
    </location>
</feature>
<keyword evidence="2" id="KW-0732">Signal</keyword>
<feature type="chain" id="PRO_5011635825" description="DUF4139 domain-containing protein" evidence="2">
    <location>
        <begin position="25"/>
        <end position="549"/>
    </location>
</feature>
<gene>
    <name evidence="5" type="ORF">SAMN04487991_3861</name>
</gene>
<evidence type="ECO:0000313" key="5">
    <source>
        <dbReference type="EMBL" id="SFK11316.1"/>
    </source>
</evidence>
<dbReference type="Pfam" id="PF13600">
    <property type="entry name" value="DUF4140"/>
    <property type="match status" value="1"/>
</dbReference>
<sequence length="549" mass="59935">MFPTFVSKSFFFACSALVAVPAFAERFEAQSLVTAATLYPSGAMITREASVTLPAGAHEIAFADIPMVYGAEALRATLQTRVEGAALGPLSYAVEKPSDAQLYRSEAELAAKARLDALEAELRDRESSVAAIRLEALAAGDTLAYLGRLADAEGADAAAKAATAQMIREQSLAARLAKQDAERRAEVAEEALDSLQEDIRQAQIALDRLVPSREDRLAVTLPVTLTQPGEVHVTFTYMAAQAQWVPLYTARLDTQSEMLELTRSVLAIQNTGEPWFDVALSFATDDPNRNPEPQEVYEHVRRIYEPRPVEPLMRTMASEKAAGYAEPVFETAPVVLEDAATMQIAGLSQTYVAPNPVRLYSDEAGSVFELSSVTLAPEIAVRAVPLYEERGYLMASFTNDAGEMLVPGRVQLIRDGVSLGETALATVVNGDEAELAFGEVQGIQVTRTLLSRNEGDRGVISKSNETGDEWRIELSNLTEKSWPIEVVDRVSVSEQDDLKVDWSADPMPDVEGLDDKRGVLAWHFDLASGASREIRLSENLRWPEGQELR</sequence>
<accession>A0A1I3WXI4</accession>
<dbReference type="EMBL" id="FORH01000009">
    <property type="protein sequence ID" value="SFK11316.1"/>
    <property type="molecule type" value="Genomic_DNA"/>
</dbReference>
<dbReference type="InterPro" id="IPR011935">
    <property type="entry name" value="CHP02231"/>
</dbReference>
<feature type="signal peptide" evidence="2">
    <location>
        <begin position="1"/>
        <end position="24"/>
    </location>
</feature>
<name>A0A1I3WXI4_9RHOB</name>
<dbReference type="STRING" id="588602.SAMN04487991_3861"/>
<dbReference type="PANTHER" id="PTHR31005:SF8">
    <property type="entry name" value="DUF4139 DOMAIN-CONTAINING PROTEIN"/>
    <property type="match status" value="1"/>
</dbReference>